<feature type="domain" description="Tr-type G" evidence="13">
    <location>
        <begin position="4"/>
        <end position="185"/>
    </location>
</feature>
<evidence type="ECO:0000256" key="7">
    <source>
        <dbReference type="ARBA" id="ARBA00023136"/>
    </source>
</evidence>
<dbReference type="GO" id="GO:0005525">
    <property type="term" value="F:GTP binding"/>
    <property type="evidence" value="ECO:0007669"/>
    <property type="project" value="UniProtKB-UniRule"/>
</dbReference>
<keyword evidence="7 12" id="KW-0472">Membrane</keyword>
<dbReference type="PANTHER" id="PTHR43512:SF4">
    <property type="entry name" value="TRANSLATION FACTOR GUF1 HOMOLOG, CHLOROPLASTIC"/>
    <property type="match status" value="1"/>
</dbReference>
<dbReference type="InterPro" id="IPR035654">
    <property type="entry name" value="LepA_IV"/>
</dbReference>
<dbReference type="GO" id="GO:0043022">
    <property type="term" value="F:ribosome binding"/>
    <property type="evidence" value="ECO:0007669"/>
    <property type="project" value="UniProtKB-UniRule"/>
</dbReference>
<organism evidence="14 15">
    <name type="scientific">candidate division WWE3 bacterium</name>
    <dbReference type="NCBI Taxonomy" id="2053526"/>
    <lineage>
        <taxon>Bacteria</taxon>
        <taxon>Katanobacteria</taxon>
    </lineage>
</organism>
<dbReference type="Gene3D" id="3.30.70.240">
    <property type="match status" value="1"/>
</dbReference>
<dbReference type="FunFam" id="3.30.70.240:FF:000007">
    <property type="entry name" value="Translation factor GUF1, mitochondrial"/>
    <property type="match status" value="1"/>
</dbReference>
<evidence type="ECO:0000313" key="14">
    <source>
        <dbReference type="EMBL" id="MCA9308185.1"/>
    </source>
</evidence>
<comment type="function">
    <text evidence="9 12">Required for accurate and efficient protein synthesis under certain stress conditions. May act as a fidelity factor of the translation reaction, by catalyzing a one-codon backward translocation of tRNAs on improperly translocated ribosomes. Back-translocation proceeds from a post-translocation (POST) complex to a pre-translocation (PRE) complex, thus giving elongation factor G a second chance to translocate the tRNAs correctly. Binds to ribosomes in a GTP-dependent manner.</text>
</comment>
<evidence type="ECO:0000256" key="3">
    <source>
        <dbReference type="ARBA" id="ARBA00022741"/>
    </source>
</evidence>
<dbReference type="InterPro" id="IPR005225">
    <property type="entry name" value="Small_GTP-bd"/>
</dbReference>
<dbReference type="NCBIfam" id="TIGR01393">
    <property type="entry name" value="lepA"/>
    <property type="match status" value="1"/>
</dbReference>
<gene>
    <name evidence="12 14" type="primary">lepA</name>
    <name evidence="14" type="ORF">KC980_01615</name>
</gene>
<dbReference type="Gene3D" id="3.40.50.300">
    <property type="entry name" value="P-loop containing nucleotide triphosphate hydrolases"/>
    <property type="match status" value="1"/>
</dbReference>
<dbReference type="FunFam" id="3.30.70.870:FF:000004">
    <property type="entry name" value="Translation factor GUF1, mitochondrial"/>
    <property type="match status" value="1"/>
</dbReference>
<dbReference type="Gene3D" id="3.30.70.2570">
    <property type="entry name" value="Elongation factor 4, C-terminal domain"/>
    <property type="match status" value="1"/>
</dbReference>
<dbReference type="HAMAP" id="MF_00071">
    <property type="entry name" value="LepA"/>
    <property type="match status" value="1"/>
</dbReference>
<comment type="subcellular location">
    <subcellularLocation>
        <location evidence="12">Cell membrane</location>
        <topology evidence="12">Peripheral membrane protein</topology>
        <orientation evidence="12">Cytoplasmic side</orientation>
    </subcellularLocation>
</comment>
<dbReference type="CDD" id="cd03709">
    <property type="entry name" value="lepA_C"/>
    <property type="match status" value="1"/>
</dbReference>
<dbReference type="InterPro" id="IPR000795">
    <property type="entry name" value="T_Tr_GTP-bd_dom"/>
</dbReference>
<keyword evidence="3 12" id="KW-0547">Nucleotide-binding</keyword>
<dbReference type="Proteomes" id="UP000740557">
    <property type="component" value="Unassembled WGS sequence"/>
</dbReference>
<dbReference type="GO" id="GO:0045727">
    <property type="term" value="P:positive regulation of translation"/>
    <property type="evidence" value="ECO:0007669"/>
    <property type="project" value="UniProtKB-UniRule"/>
</dbReference>
<accession>A0A955EB64</accession>
<dbReference type="Gene3D" id="2.40.30.10">
    <property type="entry name" value="Translation factors"/>
    <property type="match status" value="1"/>
</dbReference>
<dbReference type="Pfam" id="PF00009">
    <property type="entry name" value="GTP_EFTU"/>
    <property type="match status" value="1"/>
</dbReference>
<comment type="similarity">
    <text evidence="10">Belongs to the GTP-binding elongation factor family. LepA subfamily.</text>
</comment>
<dbReference type="Pfam" id="PF06421">
    <property type="entry name" value="LepA_C"/>
    <property type="match status" value="1"/>
</dbReference>
<name>A0A955EB64_UNCKA</name>
<dbReference type="PRINTS" id="PR00315">
    <property type="entry name" value="ELONGATNFCT"/>
</dbReference>
<dbReference type="Pfam" id="PF00679">
    <property type="entry name" value="EFG_C"/>
    <property type="match status" value="1"/>
</dbReference>
<evidence type="ECO:0000313" key="15">
    <source>
        <dbReference type="Proteomes" id="UP000740557"/>
    </source>
</evidence>
<comment type="similarity">
    <text evidence="1 12">Belongs to the TRAFAC class translation factor GTPase superfamily. Classic translation factor GTPase family. LepA subfamily.</text>
</comment>
<dbReference type="InterPro" id="IPR006297">
    <property type="entry name" value="EF-4"/>
</dbReference>
<reference evidence="14" key="1">
    <citation type="submission" date="2020-04" db="EMBL/GenBank/DDBJ databases">
        <authorList>
            <person name="Zhang T."/>
        </authorList>
    </citation>
    <scope>NUCLEOTIDE SEQUENCE</scope>
    <source>
        <strain evidence="14">HKST-UBA79</strain>
    </source>
</reference>
<dbReference type="SUPFAM" id="SSF50447">
    <property type="entry name" value="Translation proteins"/>
    <property type="match status" value="1"/>
</dbReference>
<dbReference type="AlphaFoldDB" id="A0A955EB64"/>
<dbReference type="GO" id="GO:0003924">
    <property type="term" value="F:GTPase activity"/>
    <property type="evidence" value="ECO:0007669"/>
    <property type="project" value="UniProtKB-UniRule"/>
</dbReference>
<evidence type="ECO:0000256" key="11">
    <source>
        <dbReference type="ARBA" id="ARBA00066744"/>
    </source>
</evidence>
<evidence type="ECO:0000259" key="13">
    <source>
        <dbReference type="PROSITE" id="PS51722"/>
    </source>
</evidence>
<dbReference type="InterPro" id="IPR035647">
    <property type="entry name" value="EFG_III/V"/>
</dbReference>
<dbReference type="PROSITE" id="PS51722">
    <property type="entry name" value="G_TR_2"/>
    <property type="match status" value="1"/>
</dbReference>
<keyword evidence="6 12" id="KW-0342">GTP-binding</keyword>
<evidence type="ECO:0000256" key="1">
    <source>
        <dbReference type="ARBA" id="ARBA00005454"/>
    </source>
</evidence>
<dbReference type="NCBIfam" id="TIGR00231">
    <property type="entry name" value="small_GTP"/>
    <property type="match status" value="1"/>
</dbReference>
<keyword evidence="5 12" id="KW-0648">Protein biosynthesis</keyword>
<keyword evidence="14" id="KW-0251">Elongation factor</keyword>
<dbReference type="SUPFAM" id="SSF52540">
    <property type="entry name" value="P-loop containing nucleoside triphosphate hydrolases"/>
    <property type="match status" value="1"/>
</dbReference>
<dbReference type="EC" id="3.6.5.n1" evidence="11 12"/>
<keyword evidence="2 12" id="KW-1003">Cell membrane</keyword>
<sequence length="605" mass="67078">MPQHNIRNFCIIAHIDHGKSTLADRLLEITGTIDKRDLHSQELDSMELEREKGITIKLKAVKMLHEINGTLYQLNLIDTPGHVDFAYEVSRSLAACDGAILVVDATQGIEAQTVSNIYKALDADLKIIPVLNKIDLPSANVEKVSKDLEDTFGFKKSEILTVSAKTGDGVAQLLEQIVDRIESPKGDATAPTRALVFDTHYDEYLGVVALVNVVDGAFTPDLVLNRKELRLLATKSLSTPESFGVLNPKRQRTDNLKTGEVGYISTGLKDIHAVRVGDTIVIESQYQKVGNIKALPGYQESKPFVFVSIYPIENAKFPDLRDALEKLSLSDASLIYEPEASTALGFGFRCGFLGLLHADIIQERLEREYNLELISTTPTVEYQVDLTNGQKITVKSASDLPEVQRIAQIREPWLSLNIVTPKDYTGGIITLCEARRGIMKKMDYPSEDRVIFEYELPLAELVHNFFDELKTISSGYASLDYELLEYRPVNVVKMDILVHGDPVAPLAQIVLKDTAAESGRIILKKLKDVIPRQQFKVALQAAIGGKIIAREDIGSAGKHVLGGMSGGHRERKDKLLEKQQKGKARMKLIGKVAIPQEAFREVLKS</sequence>
<dbReference type="InterPro" id="IPR009000">
    <property type="entry name" value="Transl_B-barrel_sf"/>
</dbReference>
<comment type="caution">
    <text evidence="14">The sequence shown here is derived from an EMBL/GenBank/DDBJ whole genome shotgun (WGS) entry which is preliminary data.</text>
</comment>
<dbReference type="SUPFAM" id="SSF54980">
    <property type="entry name" value="EF-G C-terminal domain-like"/>
    <property type="match status" value="2"/>
</dbReference>
<comment type="catalytic activity">
    <reaction evidence="8 12">
        <text>GTP + H2O = GDP + phosphate + H(+)</text>
        <dbReference type="Rhea" id="RHEA:19669"/>
        <dbReference type="ChEBI" id="CHEBI:15377"/>
        <dbReference type="ChEBI" id="CHEBI:15378"/>
        <dbReference type="ChEBI" id="CHEBI:37565"/>
        <dbReference type="ChEBI" id="CHEBI:43474"/>
        <dbReference type="ChEBI" id="CHEBI:58189"/>
        <dbReference type="EC" id="3.6.5.n1"/>
    </reaction>
</comment>
<dbReference type="SMART" id="SM00838">
    <property type="entry name" value="EFG_C"/>
    <property type="match status" value="1"/>
</dbReference>
<evidence type="ECO:0000256" key="5">
    <source>
        <dbReference type="ARBA" id="ARBA00022917"/>
    </source>
</evidence>
<evidence type="ECO:0000256" key="6">
    <source>
        <dbReference type="ARBA" id="ARBA00023134"/>
    </source>
</evidence>
<dbReference type="GO" id="GO:0003746">
    <property type="term" value="F:translation elongation factor activity"/>
    <property type="evidence" value="ECO:0007669"/>
    <property type="project" value="UniProtKB-UniRule"/>
</dbReference>
<dbReference type="CDD" id="cd01890">
    <property type="entry name" value="LepA"/>
    <property type="match status" value="1"/>
</dbReference>
<evidence type="ECO:0000256" key="12">
    <source>
        <dbReference type="HAMAP-Rule" id="MF_00071"/>
    </source>
</evidence>
<dbReference type="FunFam" id="3.30.70.2570:FF:000001">
    <property type="entry name" value="Translation factor GUF1, mitochondrial"/>
    <property type="match status" value="1"/>
</dbReference>
<proteinExistence type="inferred from homology"/>
<evidence type="ECO:0000256" key="10">
    <source>
        <dbReference type="ARBA" id="ARBA00061052"/>
    </source>
</evidence>
<evidence type="ECO:0000256" key="8">
    <source>
        <dbReference type="ARBA" id="ARBA00050293"/>
    </source>
</evidence>
<dbReference type="GO" id="GO:0005886">
    <property type="term" value="C:plasma membrane"/>
    <property type="evidence" value="ECO:0007669"/>
    <property type="project" value="UniProtKB-SubCell"/>
</dbReference>
<keyword evidence="4 12" id="KW-0378">Hydrolase</keyword>
<dbReference type="FunFam" id="3.40.50.300:FF:000078">
    <property type="entry name" value="Elongation factor 4"/>
    <property type="match status" value="1"/>
</dbReference>
<feature type="binding site" evidence="12">
    <location>
        <begin position="16"/>
        <end position="21"/>
    </location>
    <ligand>
        <name>GTP</name>
        <dbReference type="ChEBI" id="CHEBI:37565"/>
    </ligand>
</feature>
<dbReference type="EMBL" id="JAGQNX010000046">
    <property type="protein sequence ID" value="MCA9308185.1"/>
    <property type="molecule type" value="Genomic_DNA"/>
</dbReference>
<evidence type="ECO:0000256" key="4">
    <source>
        <dbReference type="ARBA" id="ARBA00022801"/>
    </source>
</evidence>
<dbReference type="InterPro" id="IPR027417">
    <property type="entry name" value="P-loop_NTPase"/>
</dbReference>
<dbReference type="PROSITE" id="PS00301">
    <property type="entry name" value="G_TR_1"/>
    <property type="match status" value="1"/>
</dbReference>
<dbReference type="InterPro" id="IPR038363">
    <property type="entry name" value="LepA_C_sf"/>
</dbReference>
<protein>
    <recommendedName>
        <fullName evidence="11 12">Elongation factor 4</fullName>
        <shortName evidence="12">EF-4</shortName>
        <ecNumber evidence="11 12">3.6.5.n1</ecNumber>
    </recommendedName>
    <alternativeName>
        <fullName evidence="12">Ribosomal back-translocase LepA</fullName>
    </alternativeName>
</protein>
<dbReference type="InterPro" id="IPR031157">
    <property type="entry name" value="G_TR_CS"/>
</dbReference>
<dbReference type="Gene3D" id="3.30.70.870">
    <property type="entry name" value="Elongation Factor G (Translational Gtpase), domain 3"/>
    <property type="match status" value="1"/>
</dbReference>
<dbReference type="InterPro" id="IPR013842">
    <property type="entry name" value="LepA_CTD"/>
</dbReference>
<dbReference type="CDD" id="cd16260">
    <property type="entry name" value="EF4_III"/>
    <property type="match status" value="1"/>
</dbReference>
<reference evidence="14" key="2">
    <citation type="journal article" date="2021" name="Microbiome">
        <title>Successional dynamics and alternative stable states in a saline activated sludge microbial community over 9 years.</title>
        <authorList>
            <person name="Wang Y."/>
            <person name="Ye J."/>
            <person name="Ju F."/>
            <person name="Liu L."/>
            <person name="Boyd J.A."/>
            <person name="Deng Y."/>
            <person name="Parks D.H."/>
            <person name="Jiang X."/>
            <person name="Yin X."/>
            <person name="Woodcroft B.J."/>
            <person name="Tyson G.W."/>
            <person name="Hugenholtz P."/>
            <person name="Polz M.F."/>
            <person name="Zhang T."/>
        </authorList>
    </citation>
    <scope>NUCLEOTIDE SEQUENCE</scope>
    <source>
        <strain evidence="14">HKST-UBA79</strain>
    </source>
</reference>
<dbReference type="PANTHER" id="PTHR43512">
    <property type="entry name" value="TRANSLATION FACTOR GUF1-RELATED"/>
    <property type="match status" value="1"/>
</dbReference>
<feature type="binding site" evidence="12">
    <location>
        <begin position="132"/>
        <end position="135"/>
    </location>
    <ligand>
        <name>GTP</name>
        <dbReference type="ChEBI" id="CHEBI:37565"/>
    </ligand>
</feature>
<dbReference type="InterPro" id="IPR000640">
    <property type="entry name" value="EFG_V-like"/>
</dbReference>
<evidence type="ECO:0000256" key="2">
    <source>
        <dbReference type="ARBA" id="ARBA00022475"/>
    </source>
</evidence>
<evidence type="ECO:0000256" key="9">
    <source>
        <dbReference type="ARBA" id="ARBA00057626"/>
    </source>
</evidence>